<dbReference type="EMBL" id="FUZP01000001">
    <property type="protein sequence ID" value="SKC48112.1"/>
    <property type="molecule type" value="Genomic_DNA"/>
</dbReference>
<organism evidence="3 4">
    <name type="scientific">Okibacterium fritillariae</name>
    <dbReference type="NCBI Taxonomy" id="123320"/>
    <lineage>
        <taxon>Bacteria</taxon>
        <taxon>Bacillati</taxon>
        <taxon>Actinomycetota</taxon>
        <taxon>Actinomycetes</taxon>
        <taxon>Micrococcales</taxon>
        <taxon>Microbacteriaceae</taxon>
        <taxon>Okibacterium</taxon>
    </lineage>
</organism>
<reference evidence="3 4" key="1">
    <citation type="submission" date="2017-02" db="EMBL/GenBank/DDBJ databases">
        <authorList>
            <person name="Peterson S.W."/>
        </authorList>
    </citation>
    <scope>NUCLEOTIDE SEQUENCE [LARGE SCALE GENOMIC DNA]</scope>
    <source>
        <strain evidence="3 4">VKM Ac-2059</strain>
    </source>
</reference>
<dbReference type="InterPro" id="IPR032466">
    <property type="entry name" value="Metal_Hydrolase"/>
</dbReference>
<accession>A0A1T5JA13</accession>
<dbReference type="AlphaFoldDB" id="A0A1T5JA13"/>
<dbReference type="Pfam" id="PF07969">
    <property type="entry name" value="Amidohydro_3"/>
    <property type="match status" value="1"/>
</dbReference>
<sequence>MKLRLSAASPGSGVLTVLANARVLPLGENAREGTETTSSDVPPRGVPSRDGLPRDVPPNDVPLRDIRLDDGLLRDVPLDDVLLSDIVLRDGVIAAVLPAGAASTIPESGHAERRDLAGRFVVPGLWDAHVHFTQWAHTASRLDVGVAASAADAARLVAERASTAAETALGHAPLIGYGFRDALWDDEPDAALLDAAAPGRPVILISGDLHAAWLNRLALVEHGLAHHETGLLREEDAFTVLRRLDDVPDEVADAWAHDAARAASARGVVGIVDMEMAWNVDVWQRRIAGGNTQLRVEFGVYTQFLDRAIAEGLHSSQTIPHTHGLLRMGPYKVITDGSLNTRTAYCFAPYPEPMEGEGDHGALTIPPEQLEPLMTTAHRAGIRSAVHAIGDQANALALDAFEHTGAAGSIEHAQLLQQSDIRRFAELGVVASVQPEHAMDDRDVAEHHWAGHTERTFPLRDLLDAGATLALGSDAPVAPLDPWVAVSAAVHRSRAGREPWHPEQAITLEEALRASTRTRVAEGQPADLAILGEDPRSLDADAMRNIRVDATLVNGRFTHDAL</sequence>
<evidence type="ECO:0000313" key="3">
    <source>
        <dbReference type="EMBL" id="SKC48112.1"/>
    </source>
</evidence>
<gene>
    <name evidence="3" type="ORF">SAMN06309945_1351</name>
</gene>
<dbReference type="PANTHER" id="PTHR22642">
    <property type="entry name" value="IMIDAZOLONEPROPIONASE"/>
    <property type="match status" value="1"/>
</dbReference>
<dbReference type="InterPro" id="IPR013108">
    <property type="entry name" value="Amidohydro_3"/>
</dbReference>
<feature type="domain" description="Amidohydrolase 3" evidence="2">
    <location>
        <begin position="115"/>
        <end position="558"/>
    </location>
</feature>
<feature type="region of interest" description="Disordered" evidence="1">
    <location>
        <begin position="28"/>
        <end position="61"/>
    </location>
</feature>
<dbReference type="PANTHER" id="PTHR22642:SF2">
    <property type="entry name" value="PROTEIN LONG AFTER FAR-RED 3"/>
    <property type="match status" value="1"/>
</dbReference>
<dbReference type="Gene3D" id="3.20.20.140">
    <property type="entry name" value="Metal-dependent hydrolases"/>
    <property type="match status" value="1"/>
</dbReference>
<dbReference type="OrthoDB" id="3238066at2"/>
<evidence type="ECO:0000313" key="4">
    <source>
        <dbReference type="Proteomes" id="UP000190857"/>
    </source>
</evidence>
<keyword evidence="4" id="KW-1185">Reference proteome</keyword>
<dbReference type="STRING" id="123320.SAMN06309945_1351"/>
<dbReference type="InterPro" id="IPR011059">
    <property type="entry name" value="Metal-dep_hydrolase_composite"/>
</dbReference>
<evidence type="ECO:0000259" key="2">
    <source>
        <dbReference type="Pfam" id="PF07969"/>
    </source>
</evidence>
<evidence type="ECO:0000256" key="1">
    <source>
        <dbReference type="SAM" id="MobiDB-lite"/>
    </source>
</evidence>
<dbReference type="Proteomes" id="UP000190857">
    <property type="component" value="Unassembled WGS sequence"/>
</dbReference>
<dbReference type="Gene3D" id="3.10.310.70">
    <property type="match status" value="1"/>
</dbReference>
<dbReference type="RefSeq" id="WP_079727407.1">
    <property type="nucleotide sequence ID" value="NZ_FUZP01000001.1"/>
</dbReference>
<dbReference type="GO" id="GO:0016810">
    <property type="term" value="F:hydrolase activity, acting on carbon-nitrogen (but not peptide) bonds"/>
    <property type="evidence" value="ECO:0007669"/>
    <property type="project" value="InterPro"/>
</dbReference>
<dbReference type="Gene3D" id="2.30.40.10">
    <property type="entry name" value="Urease, subunit C, domain 1"/>
    <property type="match status" value="1"/>
</dbReference>
<dbReference type="SUPFAM" id="SSF51338">
    <property type="entry name" value="Composite domain of metallo-dependent hydrolases"/>
    <property type="match status" value="1"/>
</dbReference>
<name>A0A1T5JA13_9MICO</name>
<protein>
    <recommendedName>
        <fullName evidence="2">Amidohydrolase 3 domain-containing protein</fullName>
    </recommendedName>
</protein>
<dbReference type="SUPFAM" id="SSF51556">
    <property type="entry name" value="Metallo-dependent hydrolases"/>
    <property type="match status" value="1"/>
</dbReference>
<proteinExistence type="predicted"/>